<dbReference type="AlphaFoldDB" id="A0A8D9BRH1"/>
<dbReference type="EMBL" id="HBUF01667922">
    <property type="protein sequence ID" value="CAG6790038.1"/>
    <property type="molecule type" value="Transcribed_RNA"/>
</dbReference>
<reference evidence="1" key="1">
    <citation type="submission" date="2021-05" db="EMBL/GenBank/DDBJ databases">
        <authorList>
            <person name="Alioto T."/>
            <person name="Alioto T."/>
            <person name="Gomez Garrido J."/>
        </authorList>
    </citation>
    <scope>NUCLEOTIDE SEQUENCE</scope>
</reference>
<proteinExistence type="predicted"/>
<sequence>MPDALTTTVPRQIRLRKKELSSTQQQHTTFTTHITTYHISYHHISYHNTDFHIHIHPQPHIDIISHILLYMYWYTKRDNTEHTHTYGAAFFFKQSYLASASRVPHISTTKSFAER</sequence>
<evidence type="ECO:0000313" key="1">
    <source>
        <dbReference type="EMBL" id="CAG6790038.1"/>
    </source>
</evidence>
<name>A0A8D9BRH1_9HEMI</name>
<organism evidence="1">
    <name type="scientific">Cacopsylla melanoneura</name>
    <dbReference type="NCBI Taxonomy" id="428564"/>
    <lineage>
        <taxon>Eukaryota</taxon>
        <taxon>Metazoa</taxon>
        <taxon>Ecdysozoa</taxon>
        <taxon>Arthropoda</taxon>
        <taxon>Hexapoda</taxon>
        <taxon>Insecta</taxon>
        <taxon>Pterygota</taxon>
        <taxon>Neoptera</taxon>
        <taxon>Paraneoptera</taxon>
        <taxon>Hemiptera</taxon>
        <taxon>Sternorrhyncha</taxon>
        <taxon>Psylloidea</taxon>
        <taxon>Psyllidae</taxon>
        <taxon>Psyllinae</taxon>
        <taxon>Cacopsylla</taxon>
    </lineage>
</organism>
<protein>
    <submittedName>
        <fullName evidence="1">Uncharacterized protein</fullName>
    </submittedName>
</protein>
<accession>A0A8D9BRH1</accession>